<sequence length="117" mass="14136">MYVLVHPDILPFLREAFIYTHICKKEFPLTEKYVYESTTVESIVSIYSTYLCLFGFFLQLIGVKYLKNKKWSVKHWFDLNDNSKYKSDLNDFMKFYVKRIVPEEIESLLILLFQIKK</sequence>
<dbReference type="AlphaFoldDB" id="X6LJU0"/>
<comment type="caution">
    <text evidence="2">The sequence shown here is derived from an EMBL/GenBank/DDBJ whole genome shotgun (WGS) entry which is preliminary data.</text>
</comment>
<gene>
    <name evidence="2" type="ORF">RFI_35203</name>
</gene>
<evidence type="ECO:0000313" key="3">
    <source>
        <dbReference type="Proteomes" id="UP000023152"/>
    </source>
</evidence>
<protein>
    <submittedName>
        <fullName evidence="2">Uncharacterized protein</fullName>
    </submittedName>
</protein>
<evidence type="ECO:0000313" key="2">
    <source>
        <dbReference type="EMBL" id="ETO02233.1"/>
    </source>
</evidence>
<keyword evidence="1" id="KW-0472">Membrane</keyword>
<evidence type="ECO:0000256" key="1">
    <source>
        <dbReference type="SAM" id="Phobius"/>
    </source>
</evidence>
<name>X6LJU0_RETFI</name>
<keyword evidence="3" id="KW-1185">Reference proteome</keyword>
<dbReference type="Proteomes" id="UP000023152">
    <property type="component" value="Unassembled WGS sequence"/>
</dbReference>
<feature type="transmembrane region" description="Helical" evidence="1">
    <location>
        <begin position="44"/>
        <end position="66"/>
    </location>
</feature>
<reference evidence="2 3" key="1">
    <citation type="journal article" date="2013" name="Curr. Biol.">
        <title>The Genome of the Foraminiferan Reticulomyxa filosa.</title>
        <authorList>
            <person name="Glockner G."/>
            <person name="Hulsmann N."/>
            <person name="Schleicher M."/>
            <person name="Noegel A.A."/>
            <person name="Eichinger L."/>
            <person name="Gallinger C."/>
            <person name="Pawlowski J."/>
            <person name="Sierra R."/>
            <person name="Euteneuer U."/>
            <person name="Pillet L."/>
            <person name="Moustafa A."/>
            <person name="Platzer M."/>
            <person name="Groth M."/>
            <person name="Szafranski K."/>
            <person name="Schliwa M."/>
        </authorList>
    </citation>
    <scope>NUCLEOTIDE SEQUENCE [LARGE SCALE GENOMIC DNA]</scope>
</reference>
<proteinExistence type="predicted"/>
<organism evidence="2 3">
    <name type="scientific">Reticulomyxa filosa</name>
    <dbReference type="NCBI Taxonomy" id="46433"/>
    <lineage>
        <taxon>Eukaryota</taxon>
        <taxon>Sar</taxon>
        <taxon>Rhizaria</taxon>
        <taxon>Retaria</taxon>
        <taxon>Foraminifera</taxon>
        <taxon>Monothalamids</taxon>
        <taxon>Reticulomyxidae</taxon>
        <taxon>Reticulomyxa</taxon>
    </lineage>
</organism>
<dbReference type="EMBL" id="ASPP01036359">
    <property type="protein sequence ID" value="ETO02233.1"/>
    <property type="molecule type" value="Genomic_DNA"/>
</dbReference>
<keyword evidence="1" id="KW-1133">Transmembrane helix</keyword>
<keyword evidence="1" id="KW-0812">Transmembrane</keyword>
<accession>X6LJU0</accession>